<dbReference type="RefSeq" id="WP_131599602.1">
    <property type="nucleotide sequence ID" value="NZ_PSZO01000052.1"/>
</dbReference>
<dbReference type="AlphaFoldDB" id="A0A4R0XIJ3"/>
<accession>A0A4R0XIJ3</accession>
<gene>
    <name evidence="1" type="ORF">C4B24_04685</name>
</gene>
<organism evidence="1 2">
    <name type="scientific">Mycoplasma marinum</name>
    <dbReference type="NCBI Taxonomy" id="1937190"/>
    <lineage>
        <taxon>Bacteria</taxon>
        <taxon>Bacillati</taxon>
        <taxon>Mycoplasmatota</taxon>
        <taxon>Mollicutes</taxon>
        <taxon>Mycoplasmataceae</taxon>
        <taxon>Mycoplasma</taxon>
    </lineage>
</organism>
<reference evidence="1 2" key="1">
    <citation type="submission" date="2018-02" db="EMBL/GenBank/DDBJ databases">
        <title>Mycoplasma marinum and Mycoplasma todarodis sp. nov., moderately halophilic and psychrotolerant mycoplasmas isolated from cephalopods.</title>
        <authorList>
            <person name="Viver T."/>
        </authorList>
    </citation>
    <scope>NUCLEOTIDE SEQUENCE [LARGE SCALE GENOMIC DNA]</scope>
    <source>
        <strain evidence="1 2">PE</strain>
    </source>
</reference>
<evidence type="ECO:0000313" key="1">
    <source>
        <dbReference type="EMBL" id="TCG10396.1"/>
    </source>
</evidence>
<sequence length="186" mass="21190">MDKNKVIAIYVDMRNSTKIDDDKVKWDSYNEFYKLFKSIKTKEGGYKISRAYPAGDGILLVSKCKLLETKKLNDLFVEVQDKINLFHKKTNQKVGVGASYGYSMDIQVESMSGESEVETVGTPLDLAAKGSNNGNKNSDFIWFISNNKSVKKLPNHENQKLINKLKECEKISEYKESSSGNFRFNF</sequence>
<dbReference type="Proteomes" id="UP000294192">
    <property type="component" value="Unassembled WGS sequence"/>
</dbReference>
<protein>
    <submittedName>
        <fullName evidence="1">Uncharacterized protein</fullName>
    </submittedName>
</protein>
<keyword evidence="2" id="KW-1185">Reference proteome</keyword>
<name>A0A4R0XIJ3_9MOLU</name>
<evidence type="ECO:0000313" key="2">
    <source>
        <dbReference type="Proteomes" id="UP000294192"/>
    </source>
</evidence>
<dbReference type="EMBL" id="PSZO01000052">
    <property type="protein sequence ID" value="TCG10396.1"/>
    <property type="molecule type" value="Genomic_DNA"/>
</dbReference>
<comment type="caution">
    <text evidence="1">The sequence shown here is derived from an EMBL/GenBank/DDBJ whole genome shotgun (WGS) entry which is preliminary data.</text>
</comment>
<proteinExistence type="predicted"/>